<dbReference type="PRINTS" id="PR00081">
    <property type="entry name" value="GDHRDH"/>
</dbReference>
<dbReference type="OrthoDB" id="10265294at2759"/>
<name>A0A8K1CNS0_PYTOL</name>
<protein>
    <submittedName>
        <fullName evidence="2">Uncharacterized protein</fullName>
    </submittedName>
</protein>
<keyword evidence="1" id="KW-0560">Oxidoreductase</keyword>
<organism evidence="2 3">
    <name type="scientific">Pythium oligandrum</name>
    <name type="common">Mycoparasitic fungus</name>
    <dbReference type="NCBI Taxonomy" id="41045"/>
    <lineage>
        <taxon>Eukaryota</taxon>
        <taxon>Sar</taxon>
        <taxon>Stramenopiles</taxon>
        <taxon>Oomycota</taxon>
        <taxon>Peronosporomycetes</taxon>
        <taxon>Pythiales</taxon>
        <taxon>Pythiaceae</taxon>
        <taxon>Pythium</taxon>
    </lineage>
</organism>
<accession>A0A8K1CNS0</accession>
<dbReference type="NCBIfam" id="NF004846">
    <property type="entry name" value="PRK06197.1"/>
    <property type="match status" value="1"/>
</dbReference>
<gene>
    <name evidence="2" type="ORF">Poli38472_003755</name>
</gene>
<comment type="caution">
    <text evidence="2">The sequence shown here is derived from an EMBL/GenBank/DDBJ whole genome shotgun (WGS) entry which is preliminary data.</text>
</comment>
<dbReference type="AlphaFoldDB" id="A0A8K1CNS0"/>
<dbReference type="PANTHER" id="PTHR43157:SF31">
    <property type="entry name" value="PHOSPHATIDYLINOSITOL-GLYCAN BIOSYNTHESIS CLASS F PROTEIN"/>
    <property type="match status" value="1"/>
</dbReference>
<evidence type="ECO:0000256" key="1">
    <source>
        <dbReference type="ARBA" id="ARBA00023002"/>
    </source>
</evidence>
<proteinExistence type="predicted"/>
<sequence length="325" mass="36137">MQVDKTHVVPKKWEASRIQSLKNKLAVITGGNTGIGYETALQLARHGANVVLACRNESKGTEAIKKLEQELANVSDAGKLEFMQLDVSDLGSVKRFSDAFHKTHDHLDLLINNAGIMAVPYEVTVDGLESQMATNHLGHFALTSHLFDLLKASPASRVVSISSWAHRHTKGWDEDNMMRSKKRYSPLDVYADTKLINIIFTLEFARRLRAQGVTNVIPVVCHPGSVITNLFSAPIEKLNWFQSLFWRIWSKMPIYQSVQVGALPTLYAATASGVQSGNFIGTDGFRTMWGHPKLEDPHKLAKSESAGRKVWEQSEQLTSTPFVIA</sequence>
<evidence type="ECO:0000313" key="2">
    <source>
        <dbReference type="EMBL" id="TMW65990.1"/>
    </source>
</evidence>
<dbReference type="SUPFAM" id="SSF51735">
    <property type="entry name" value="NAD(P)-binding Rossmann-fold domains"/>
    <property type="match status" value="1"/>
</dbReference>
<dbReference type="PANTHER" id="PTHR43157">
    <property type="entry name" value="PHOSPHATIDYLINOSITOL-GLYCAN BIOSYNTHESIS CLASS F PROTEIN-RELATED"/>
    <property type="match status" value="1"/>
</dbReference>
<dbReference type="Gene3D" id="3.40.50.720">
    <property type="entry name" value="NAD(P)-binding Rossmann-like Domain"/>
    <property type="match status" value="1"/>
</dbReference>
<dbReference type="InterPro" id="IPR036291">
    <property type="entry name" value="NAD(P)-bd_dom_sf"/>
</dbReference>
<dbReference type="EMBL" id="SPLM01000036">
    <property type="protein sequence ID" value="TMW65990.1"/>
    <property type="molecule type" value="Genomic_DNA"/>
</dbReference>
<dbReference type="Proteomes" id="UP000794436">
    <property type="component" value="Unassembled WGS sequence"/>
</dbReference>
<dbReference type="CDD" id="cd05327">
    <property type="entry name" value="retinol-DH_like_SDR_c_like"/>
    <property type="match status" value="1"/>
</dbReference>
<dbReference type="GO" id="GO:0016491">
    <property type="term" value="F:oxidoreductase activity"/>
    <property type="evidence" value="ECO:0007669"/>
    <property type="project" value="UniProtKB-KW"/>
</dbReference>
<reference evidence="2" key="1">
    <citation type="submission" date="2019-03" db="EMBL/GenBank/DDBJ databases">
        <title>Long read genome sequence of the mycoparasitic Pythium oligandrum ATCC 38472 isolated from sugarbeet rhizosphere.</title>
        <authorList>
            <person name="Gaulin E."/>
        </authorList>
    </citation>
    <scope>NUCLEOTIDE SEQUENCE</scope>
    <source>
        <strain evidence="2">ATCC 38472_TT</strain>
    </source>
</reference>
<evidence type="ECO:0000313" key="3">
    <source>
        <dbReference type="Proteomes" id="UP000794436"/>
    </source>
</evidence>
<keyword evidence="3" id="KW-1185">Reference proteome</keyword>
<dbReference type="Pfam" id="PF00106">
    <property type="entry name" value="adh_short"/>
    <property type="match status" value="1"/>
</dbReference>
<dbReference type="InterPro" id="IPR002347">
    <property type="entry name" value="SDR_fam"/>
</dbReference>